<organism evidence="2 3">
    <name type="scientific">Paractinoplanes lichenicola</name>
    <dbReference type="NCBI Taxonomy" id="2802976"/>
    <lineage>
        <taxon>Bacteria</taxon>
        <taxon>Bacillati</taxon>
        <taxon>Actinomycetota</taxon>
        <taxon>Actinomycetes</taxon>
        <taxon>Micromonosporales</taxon>
        <taxon>Micromonosporaceae</taxon>
        <taxon>Paractinoplanes</taxon>
    </lineage>
</organism>
<feature type="domain" description="Aminoglycoside phosphotransferase" evidence="1">
    <location>
        <begin position="121"/>
        <end position="182"/>
    </location>
</feature>
<gene>
    <name evidence="2" type="ORF">JKJ07_35830</name>
</gene>
<reference evidence="2 3" key="1">
    <citation type="submission" date="2021-01" db="EMBL/GenBank/DDBJ databases">
        <title>Actinoplanes sp. nov. LDG1-01 isolated from lichen.</title>
        <authorList>
            <person name="Saeng-In P."/>
            <person name="Phongsopitanun W."/>
            <person name="Kanchanasin P."/>
            <person name="Yuki M."/>
            <person name="Kudo T."/>
            <person name="Ohkuma M."/>
            <person name="Tanasupawat S."/>
        </authorList>
    </citation>
    <scope>NUCLEOTIDE SEQUENCE [LARGE SCALE GENOMIC DNA]</scope>
    <source>
        <strain evidence="2 3">LDG1-01</strain>
    </source>
</reference>
<dbReference type="InterPro" id="IPR011009">
    <property type="entry name" value="Kinase-like_dom_sf"/>
</dbReference>
<dbReference type="Pfam" id="PF01636">
    <property type="entry name" value="APH"/>
    <property type="match status" value="1"/>
</dbReference>
<dbReference type="Gene3D" id="3.90.1200.10">
    <property type="match status" value="1"/>
</dbReference>
<proteinExistence type="predicted"/>
<dbReference type="RefSeq" id="WP_202996410.1">
    <property type="nucleotide sequence ID" value="NZ_JAENHO010000012.1"/>
</dbReference>
<evidence type="ECO:0000259" key="1">
    <source>
        <dbReference type="Pfam" id="PF01636"/>
    </source>
</evidence>
<sequence>MTEPPGHDEQPIAGGTVTPIVRIGDTVRRATGSRNARVHELLLHLEAAGFEGAPRFRGLDDRGREVLTFIEGEVTTYAPPTGMASDGALTAAAVLLRRLHDATLPFAATRQDGWRVEAGAPRGGPVICHNDVGPYNTIYRGGRPVAFIDWDSAAPGPREWDVAYALWRFVPLYDDETCARLGWPVVPRGPRIARFLDAYGLTEREHVLATVRRRQESTRTAIETDPSLAELRREGRAVEIGRDIAYGADRRSEWERFLG</sequence>
<dbReference type="SUPFAM" id="SSF56112">
    <property type="entry name" value="Protein kinase-like (PK-like)"/>
    <property type="match status" value="1"/>
</dbReference>
<comment type="caution">
    <text evidence="2">The sequence shown here is derived from an EMBL/GenBank/DDBJ whole genome shotgun (WGS) entry which is preliminary data.</text>
</comment>
<dbReference type="InterPro" id="IPR002575">
    <property type="entry name" value="Aminoglycoside_PTrfase"/>
</dbReference>
<name>A0ABS1VYX7_9ACTN</name>
<protein>
    <submittedName>
        <fullName evidence="2">Phosphotransferase</fullName>
    </submittedName>
</protein>
<accession>A0ABS1VYX7</accession>
<evidence type="ECO:0000313" key="3">
    <source>
        <dbReference type="Proteomes" id="UP000598996"/>
    </source>
</evidence>
<dbReference type="EMBL" id="JAENHO010000012">
    <property type="protein sequence ID" value="MBL7259702.1"/>
    <property type="molecule type" value="Genomic_DNA"/>
</dbReference>
<keyword evidence="3" id="KW-1185">Reference proteome</keyword>
<dbReference type="Proteomes" id="UP000598996">
    <property type="component" value="Unassembled WGS sequence"/>
</dbReference>
<evidence type="ECO:0000313" key="2">
    <source>
        <dbReference type="EMBL" id="MBL7259702.1"/>
    </source>
</evidence>